<dbReference type="Pfam" id="PF13614">
    <property type="entry name" value="AAA_31"/>
    <property type="match status" value="1"/>
</dbReference>
<dbReference type="Proteomes" id="UP000321776">
    <property type="component" value="Unassembled WGS sequence"/>
</dbReference>
<dbReference type="GO" id="GO:0005524">
    <property type="term" value="F:ATP binding"/>
    <property type="evidence" value="ECO:0007669"/>
    <property type="project" value="UniProtKB-KW"/>
</dbReference>
<feature type="transmembrane region" description="Helical" evidence="19">
    <location>
        <begin position="449"/>
        <end position="469"/>
    </location>
</feature>
<feature type="coiled-coil region" evidence="18">
    <location>
        <begin position="293"/>
        <end position="320"/>
    </location>
</feature>
<evidence type="ECO:0000256" key="7">
    <source>
        <dbReference type="ARBA" id="ARBA00022741"/>
    </source>
</evidence>
<dbReference type="EMBL" id="JAZHGA010000039">
    <property type="protein sequence ID" value="MEM5344872.1"/>
    <property type="molecule type" value="Genomic_DNA"/>
</dbReference>
<dbReference type="PANTHER" id="PTHR32309:SF32">
    <property type="entry name" value="TYROSINE-PROTEIN KINASE ETK-RELATED"/>
    <property type="match status" value="1"/>
</dbReference>
<evidence type="ECO:0000256" key="11">
    <source>
        <dbReference type="ARBA" id="ARBA00023136"/>
    </source>
</evidence>
<dbReference type="Gene3D" id="3.40.50.300">
    <property type="entry name" value="P-loop containing nucleotide triphosphate hydrolases"/>
    <property type="match status" value="1"/>
</dbReference>
<evidence type="ECO:0000256" key="18">
    <source>
        <dbReference type="SAM" id="Coils"/>
    </source>
</evidence>
<dbReference type="InterPro" id="IPR005702">
    <property type="entry name" value="Wzc-like_C"/>
</dbReference>
<evidence type="ECO:0000256" key="3">
    <source>
        <dbReference type="ARBA" id="ARBA00022475"/>
    </source>
</evidence>
<dbReference type="RefSeq" id="WP_028371932.1">
    <property type="nucleotide sequence ID" value="NZ_JAZHFZ010000044.1"/>
</dbReference>
<evidence type="ECO:0000256" key="8">
    <source>
        <dbReference type="ARBA" id="ARBA00022777"/>
    </source>
</evidence>
<protein>
    <recommendedName>
        <fullName evidence="16">Putative tyrosine-protein kinase EpsB</fullName>
    </recommendedName>
    <alternativeName>
        <fullName evidence="17">EPS I polysaccharide export protein EpsB</fullName>
    </alternativeName>
</protein>
<dbReference type="SUPFAM" id="SSF52540">
    <property type="entry name" value="P-loop containing nucleoside triphosphate hydrolases"/>
    <property type="match status" value="1"/>
</dbReference>
<keyword evidence="7" id="KW-0547">Nucleotide-binding</keyword>
<evidence type="ECO:0000256" key="16">
    <source>
        <dbReference type="ARBA" id="ARBA00067833"/>
    </source>
</evidence>
<keyword evidence="11 19" id="KW-0472">Membrane</keyword>
<evidence type="ECO:0000256" key="10">
    <source>
        <dbReference type="ARBA" id="ARBA00022989"/>
    </source>
</evidence>
<evidence type="ECO:0000313" key="26">
    <source>
        <dbReference type="Proteomes" id="UP001481677"/>
    </source>
</evidence>
<feature type="domain" description="Polysaccharide chain length determinant N-terminal" evidence="20">
    <location>
        <begin position="15"/>
        <end position="109"/>
    </location>
</feature>
<evidence type="ECO:0000256" key="2">
    <source>
        <dbReference type="ARBA" id="ARBA00008883"/>
    </source>
</evidence>
<evidence type="ECO:0000256" key="4">
    <source>
        <dbReference type="ARBA" id="ARBA00022519"/>
    </source>
</evidence>
<comment type="similarity">
    <text evidence="2">Belongs to the etk/wzc family.</text>
</comment>
<evidence type="ECO:0000256" key="14">
    <source>
        <dbReference type="ARBA" id="ARBA00053015"/>
    </source>
</evidence>
<dbReference type="FunFam" id="3.40.50.300:FF:000527">
    <property type="entry name" value="Tyrosine-protein kinase etk"/>
    <property type="match status" value="1"/>
</dbReference>
<comment type="catalytic activity">
    <reaction evidence="14">
        <text>L-tyrosyl-[protein] + ATP = O-phospho-L-tyrosyl-[protein] + ADP + H(+)</text>
        <dbReference type="Rhea" id="RHEA:10596"/>
        <dbReference type="Rhea" id="RHEA-COMP:10136"/>
        <dbReference type="Rhea" id="RHEA-COMP:20101"/>
        <dbReference type="ChEBI" id="CHEBI:15378"/>
        <dbReference type="ChEBI" id="CHEBI:30616"/>
        <dbReference type="ChEBI" id="CHEBI:46858"/>
        <dbReference type="ChEBI" id="CHEBI:61978"/>
        <dbReference type="ChEBI" id="CHEBI:456216"/>
    </reaction>
</comment>
<organism evidence="24 25">
    <name type="scientific">Paraburkholderia azotifigens</name>
    <dbReference type="NCBI Taxonomy" id="2057004"/>
    <lineage>
        <taxon>Bacteria</taxon>
        <taxon>Pseudomonadati</taxon>
        <taxon>Pseudomonadota</taxon>
        <taxon>Betaproteobacteria</taxon>
        <taxon>Burkholderiales</taxon>
        <taxon>Burkholderiaceae</taxon>
        <taxon>Paraburkholderia</taxon>
    </lineage>
</organism>
<dbReference type="PANTHER" id="PTHR32309">
    <property type="entry name" value="TYROSINE-PROTEIN KINASE"/>
    <property type="match status" value="1"/>
</dbReference>
<accession>A0A5C6VVS2</accession>
<reference evidence="23 26" key="3">
    <citation type="submission" date="2024-01" db="EMBL/GenBank/DDBJ databases">
        <title>The diversity of rhizobia nodulating Mimosa spp. in eleven states of Brazil covering several biomes is determined by host plant, location, and edaphic factors.</title>
        <authorList>
            <person name="Rouws L."/>
            <person name="Barauna A."/>
            <person name="Beukes C."/>
            <person name="De Faria S.M."/>
            <person name="Gross E."/>
            <person name="Dos Reis Junior F.B."/>
            <person name="Simon M."/>
            <person name="Maluk M."/>
            <person name="Odee D.W."/>
            <person name="Kenicer G."/>
            <person name="Young J.P.W."/>
            <person name="Reis V.M."/>
            <person name="Zilli J."/>
            <person name="James E.K."/>
        </authorList>
    </citation>
    <scope>NUCLEOTIDE SEQUENCE [LARGE SCALE GENOMIC DNA]</scope>
    <source>
        <strain evidence="23 26">JPY530</strain>
    </source>
</reference>
<dbReference type="EMBL" id="VOQS01000001">
    <property type="protein sequence ID" value="TXC88726.1"/>
    <property type="molecule type" value="Genomic_DNA"/>
</dbReference>
<comment type="caution">
    <text evidence="24">The sequence shown here is derived from an EMBL/GenBank/DDBJ whole genome shotgun (WGS) entry which is preliminary data.</text>
</comment>
<evidence type="ECO:0000256" key="17">
    <source>
        <dbReference type="ARBA" id="ARBA00081049"/>
    </source>
</evidence>
<keyword evidence="6 19" id="KW-0812">Transmembrane</keyword>
<dbReference type="Pfam" id="PF23607">
    <property type="entry name" value="WZC_N"/>
    <property type="match status" value="1"/>
</dbReference>
<evidence type="ECO:0000256" key="19">
    <source>
        <dbReference type="SAM" id="Phobius"/>
    </source>
</evidence>
<evidence type="ECO:0000313" key="25">
    <source>
        <dbReference type="Proteomes" id="UP000321776"/>
    </source>
</evidence>
<evidence type="ECO:0000256" key="12">
    <source>
        <dbReference type="ARBA" id="ARBA00023137"/>
    </source>
</evidence>
<dbReference type="Pfam" id="PF13807">
    <property type="entry name" value="GNVR"/>
    <property type="match status" value="1"/>
</dbReference>
<name>A0A5C6VVS2_9BURK</name>
<keyword evidence="13" id="KW-0270">Exopolysaccharide synthesis</keyword>
<feature type="domain" description="AAA" evidence="21">
    <location>
        <begin position="559"/>
        <end position="671"/>
    </location>
</feature>
<dbReference type="InterPro" id="IPR025669">
    <property type="entry name" value="AAA_dom"/>
</dbReference>
<dbReference type="NCBIfam" id="TIGR01007">
    <property type="entry name" value="eps_fam"/>
    <property type="match status" value="1"/>
</dbReference>
<dbReference type="GO" id="GO:0000271">
    <property type="term" value="P:polysaccharide biosynthetic process"/>
    <property type="evidence" value="ECO:0007669"/>
    <property type="project" value="UniProtKB-KW"/>
</dbReference>
<proteinExistence type="inferred from homology"/>
<dbReference type="NCBIfam" id="TIGR01005">
    <property type="entry name" value="eps_transp_fam"/>
    <property type="match status" value="1"/>
</dbReference>
<evidence type="ECO:0000256" key="9">
    <source>
        <dbReference type="ARBA" id="ARBA00022840"/>
    </source>
</evidence>
<dbReference type="GO" id="GO:0042802">
    <property type="term" value="F:identical protein binding"/>
    <property type="evidence" value="ECO:0007669"/>
    <property type="project" value="UniProtKB-ARBA"/>
</dbReference>
<dbReference type="GO" id="GO:0004713">
    <property type="term" value="F:protein tyrosine kinase activity"/>
    <property type="evidence" value="ECO:0007669"/>
    <property type="project" value="UniProtKB-KW"/>
</dbReference>
<dbReference type="CDD" id="cd05387">
    <property type="entry name" value="BY-kinase"/>
    <property type="match status" value="1"/>
</dbReference>
<dbReference type="InterPro" id="IPR032807">
    <property type="entry name" value="GNVR"/>
</dbReference>
<feature type="domain" description="Tyrosine-protein kinase G-rich" evidence="22">
    <location>
        <begin position="391"/>
        <end position="471"/>
    </location>
</feature>
<keyword evidence="3" id="KW-1003">Cell membrane</keyword>
<keyword evidence="5 24" id="KW-0808">Transferase</keyword>
<dbReference type="GO" id="GO:0005886">
    <property type="term" value="C:plasma membrane"/>
    <property type="evidence" value="ECO:0007669"/>
    <property type="project" value="UniProtKB-SubCell"/>
</dbReference>
<keyword evidence="9" id="KW-0067">ATP-binding</keyword>
<keyword evidence="8 24" id="KW-0418">Kinase</keyword>
<evidence type="ECO:0000259" key="20">
    <source>
        <dbReference type="Pfam" id="PF02706"/>
    </source>
</evidence>
<evidence type="ECO:0000256" key="1">
    <source>
        <dbReference type="ARBA" id="ARBA00004429"/>
    </source>
</evidence>
<comment type="subcellular location">
    <subcellularLocation>
        <location evidence="1">Cell inner membrane</location>
        <topology evidence="1">Multi-pass membrane protein</topology>
    </subcellularLocation>
</comment>
<reference evidence="24" key="2">
    <citation type="submission" date="2019-08" db="EMBL/GenBank/DDBJ databases">
        <authorList>
            <person name="Im W.-T."/>
        </authorList>
    </citation>
    <scope>NUCLEOTIDE SEQUENCE</scope>
    <source>
        <strain evidence="24">NF 2-5-3</strain>
    </source>
</reference>
<keyword evidence="18" id="KW-0175">Coiled coil</keyword>
<evidence type="ECO:0000256" key="15">
    <source>
        <dbReference type="ARBA" id="ARBA00054296"/>
    </source>
</evidence>
<evidence type="ECO:0000259" key="21">
    <source>
        <dbReference type="Pfam" id="PF13614"/>
    </source>
</evidence>
<evidence type="ECO:0000256" key="5">
    <source>
        <dbReference type="ARBA" id="ARBA00022679"/>
    </source>
</evidence>
<dbReference type="InterPro" id="IPR005700">
    <property type="entry name" value="EPS_ExoP-like"/>
</dbReference>
<keyword evidence="26" id="KW-1185">Reference proteome</keyword>
<evidence type="ECO:0000259" key="22">
    <source>
        <dbReference type="Pfam" id="PF13807"/>
    </source>
</evidence>
<dbReference type="InterPro" id="IPR003856">
    <property type="entry name" value="LPS_length_determ_N"/>
</dbReference>
<evidence type="ECO:0000256" key="6">
    <source>
        <dbReference type="ARBA" id="ARBA00022692"/>
    </source>
</evidence>
<sequence length="741" mass="81565">MAINFDNRYTDVSSDEMHLTDYLQAIVANWRSIMLITLAVTALGAAYAFLATPVYRADVLFHVVDKSENNNKQDGLQPLTGMFDTKPSTAAEIELMRSRLVTEETVKQLHLDIAARPHTLPFVGGVLAPLMNGKWGIKLPPSLQMPSYAWGNESIKVSRFDTAKDMYDKDFTLIAGQNGDFVLNNPDGVAILEGHVGENVVRETPAGPITLRVDEIVGAPGTRYDLTRASTLTTVERLQKAMDIGESTLQSGVIRASLEGQNPKLTADIMNSMAREFIRQDVESRSTEAEHMLAFLDQQLPQLRKELDAAEQRYNTFRNQHGTVDLSEESRLLLQQIVDNKTKLVDLQTQRAEMSQRFTPQHPAVAALDAQIRQLQGNLSNMGKSVQTLPDTEQTALRLLRDVHVDTELYTNLLNSAQQLRIAKAGQVGDVRIVDFAEAADDPVRPKRLVVILISFGAGLFIGIVFAFVRKTLYGGVERPDELESALGVPVFAVVPRSEQQLRLQQDVMMRRRGLHVLAEQAPQDIAVEGVRNLRTSLQLSVDDKQNNVVMLTGSRPDAGKSFLSVNLSALVASTAKRTLVIDGDMRRGDVHSHFGLQHQPGLSDVLRGGDLQSSIQREVLPGLDVLTKGSLPSHPSELLMSKRFETMLEELKNQYDLIIIDTPPVLAVTDSTVIGKHVGTTLLVIRHGRHPVSELAETAKRLRNGGVNLQGVLLTDVPQAGAFIGSGYRGGYYGYESIAG</sequence>
<keyword evidence="4" id="KW-0997">Cell inner membrane</keyword>
<comment type="function">
    <text evidence="15">Probably involved in polymerization and/or export of exopolysaccharide EPS I which functions as a virulence factor. May be involved in an ATP-dependent process in the pathway for EPS I production, possibly export of the trimeric repeat units across the inner membrane or their polymerization.</text>
</comment>
<reference evidence="24 25" key="1">
    <citation type="journal article" date="2018" name="Int. J. Syst. Evol. Microbiol.">
        <title>Paraburkholderia azotifigens sp. nov., a nitrogen-fixing bacterium isolated from paddy soil.</title>
        <authorList>
            <person name="Choi G.M."/>
            <person name="Im W.T."/>
        </authorList>
    </citation>
    <scope>NUCLEOTIDE SEQUENCE [LARGE SCALE GENOMIC DNA]</scope>
    <source>
        <strain evidence="24 25">NF 2-5-3</strain>
    </source>
</reference>
<dbReference type="Proteomes" id="UP001481677">
    <property type="component" value="Unassembled WGS sequence"/>
</dbReference>
<dbReference type="InterPro" id="IPR027417">
    <property type="entry name" value="P-loop_NTPase"/>
</dbReference>
<evidence type="ECO:0000313" key="24">
    <source>
        <dbReference type="EMBL" id="TXC88726.1"/>
    </source>
</evidence>
<gene>
    <name evidence="24" type="ORF">FRZ40_14660</name>
    <name evidence="23" type="ORF">V4C56_35250</name>
</gene>
<keyword evidence="12" id="KW-0829">Tyrosine-protein kinase</keyword>
<dbReference type="SUPFAM" id="SSF57997">
    <property type="entry name" value="Tropomyosin"/>
    <property type="match status" value="1"/>
</dbReference>
<dbReference type="Pfam" id="PF02706">
    <property type="entry name" value="Wzz"/>
    <property type="match status" value="1"/>
</dbReference>
<evidence type="ECO:0000256" key="13">
    <source>
        <dbReference type="ARBA" id="ARBA00023169"/>
    </source>
</evidence>
<feature type="transmembrane region" description="Helical" evidence="19">
    <location>
        <begin position="33"/>
        <end position="55"/>
    </location>
</feature>
<keyword evidence="10 19" id="KW-1133">Transmembrane helix</keyword>
<evidence type="ECO:0000313" key="23">
    <source>
        <dbReference type="EMBL" id="MEM5344872.1"/>
    </source>
</evidence>
<dbReference type="InterPro" id="IPR050445">
    <property type="entry name" value="Bact_polysacc_biosynth/exp"/>
</dbReference>
<dbReference type="AlphaFoldDB" id="A0A5C6VVS2"/>